<evidence type="ECO:0000313" key="1">
    <source>
        <dbReference type="EMBL" id="MBV7272048.1"/>
    </source>
</evidence>
<keyword evidence="2" id="KW-1185">Reference proteome</keyword>
<gene>
    <name evidence="1" type="ORF">I6U48_03835</name>
</gene>
<accession>A0A949TTG1</accession>
<comment type="caution">
    <text evidence="1">The sequence shown here is derived from an EMBL/GenBank/DDBJ whole genome shotgun (WGS) entry which is preliminary data.</text>
</comment>
<evidence type="ECO:0000313" key="2">
    <source>
        <dbReference type="Proteomes" id="UP000694308"/>
    </source>
</evidence>
<name>A0A949TTG1_9CLOT</name>
<dbReference type="EMBL" id="JAEEGC010000018">
    <property type="protein sequence ID" value="MBV7272048.1"/>
    <property type="molecule type" value="Genomic_DNA"/>
</dbReference>
<protein>
    <submittedName>
        <fullName evidence="1">Uncharacterized protein</fullName>
    </submittedName>
</protein>
<sequence>MDIIMSNFKEIPIDDNELEIVTGGKKRPTILHTAKCRTCGVRYDSGDSLELMHEADSHTVETNHAGFEYSDKEI</sequence>
<organism evidence="1 2">
    <name type="scientific">Clostridium thailandense</name>
    <dbReference type="NCBI Taxonomy" id="2794346"/>
    <lineage>
        <taxon>Bacteria</taxon>
        <taxon>Bacillati</taxon>
        <taxon>Bacillota</taxon>
        <taxon>Clostridia</taxon>
        <taxon>Eubacteriales</taxon>
        <taxon>Clostridiaceae</taxon>
        <taxon>Clostridium</taxon>
    </lineage>
</organism>
<proteinExistence type="predicted"/>
<dbReference type="RefSeq" id="WP_218319085.1">
    <property type="nucleotide sequence ID" value="NZ_JAEEGC010000018.1"/>
</dbReference>
<reference evidence="1" key="1">
    <citation type="submission" date="2020-12" db="EMBL/GenBank/DDBJ databases">
        <title>Clostridium thailandense sp. nov., a novel acetogenic bacterium isolated from peat land soil in Thailand.</title>
        <authorList>
            <person name="Chaikitkaew S."/>
            <person name="Birkeland N.K."/>
        </authorList>
    </citation>
    <scope>NUCLEOTIDE SEQUENCE</scope>
    <source>
        <strain evidence="1">PL3</strain>
    </source>
</reference>
<dbReference type="Proteomes" id="UP000694308">
    <property type="component" value="Unassembled WGS sequence"/>
</dbReference>
<dbReference type="AlphaFoldDB" id="A0A949TTG1"/>